<dbReference type="EMBL" id="JBHLWV010000016">
    <property type="protein sequence ID" value="MFC0314484.1"/>
    <property type="molecule type" value="Genomic_DNA"/>
</dbReference>
<sequence length="98" mass="10994">MSRTHITMADHPEAYLALTALLHDHEDLRYGSTVRVPEGRGWIVQSSLHPPFFECEVWALDADGDLLRDPANPDDLVVESSLRRIPLPADFPLPVAPR</sequence>
<name>A0ABV6H6I4_9ACTN</name>
<evidence type="ECO:0000313" key="1">
    <source>
        <dbReference type="EMBL" id="MFC0314484.1"/>
    </source>
</evidence>
<evidence type="ECO:0000313" key="2">
    <source>
        <dbReference type="Proteomes" id="UP001589783"/>
    </source>
</evidence>
<accession>A0ABV6H6I4</accession>
<proteinExistence type="predicted"/>
<gene>
    <name evidence="1" type="ORF">ACFFJD_06425</name>
</gene>
<keyword evidence="2" id="KW-1185">Reference proteome</keyword>
<dbReference type="Proteomes" id="UP001589783">
    <property type="component" value="Unassembled WGS sequence"/>
</dbReference>
<dbReference type="RefSeq" id="WP_382362311.1">
    <property type="nucleotide sequence ID" value="NZ_JBHLWV010000016.1"/>
</dbReference>
<comment type="caution">
    <text evidence="1">The sequence shown here is derived from an EMBL/GenBank/DDBJ whole genome shotgun (WGS) entry which is preliminary data.</text>
</comment>
<organism evidence="1 2">
    <name type="scientific">Gordonia phosphorivorans</name>
    <dbReference type="NCBI Taxonomy" id="1056982"/>
    <lineage>
        <taxon>Bacteria</taxon>
        <taxon>Bacillati</taxon>
        <taxon>Actinomycetota</taxon>
        <taxon>Actinomycetes</taxon>
        <taxon>Mycobacteriales</taxon>
        <taxon>Gordoniaceae</taxon>
        <taxon>Gordonia</taxon>
    </lineage>
</organism>
<reference evidence="1 2" key="1">
    <citation type="submission" date="2024-09" db="EMBL/GenBank/DDBJ databases">
        <authorList>
            <person name="Sun Q."/>
            <person name="Mori K."/>
        </authorList>
    </citation>
    <scope>NUCLEOTIDE SEQUENCE [LARGE SCALE GENOMIC DNA]</scope>
    <source>
        <strain evidence="1 2">CCM 7957</strain>
    </source>
</reference>
<protein>
    <submittedName>
        <fullName evidence="1">Uncharacterized protein</fullName>
    </submittedName>
</protein>